<sequence>MRPSQRSPTMHAPRRKSCQALLPDGETPCSATFRGWGKYCTPHLEECAQLSGQFKDAAARAERLRRTGELTEKQVRALTNAASVDRAIDRVRQYLEALNEENRTRAALLGRFPAEKDERHMQRLTVVEERKTACSALIEQLQQHREEVLTRSQQRRERYRDPSQSNPERQPLLGRPRRSRRVWIFLLVLVLVVIPTVFMIAVLLSISTGSQEFPPISI</sequence>
<reference evidence="4" key="1">
    <citation type="journal article" date="2018" name="Genome Biol. Evol.">
        <title>Genomics and development of Lentinus tigrinus, a white-rot wood-decaying mushroom with dimorphic fruiting bodies.</title>
        <authorList>
            <person name="Wu B."/>
            <person name="Xu Z."/>
            <person name="Knudson A."/>
            <person name="Carlson A."/>
            <person name="Chen N."/>
            <person name="Kovaka S."/>
            <person name="LaButti K."/>
            <person name="Lipzen A."/>
            <person name="Pennachio C."/>
            <person name="Riley R."/>
            <person name="Schakwitz W."/>
            <person name="Umezawa K."/>
            <person name="Ohm R.A."/>
            <person name="Grigoriev I.V."/>
            <person name="Nagy L.G."/>
            <person name="Gibbons J."/>
            <person name="Hibbett D."/>
        </authorList>
    </citation>
    <scope>NUCLEOTIDE SEQUENCE [LARGE SCALE GENOMIC DNA]</scope>
    <source>
        <strain evidence="4">ALCF2SS1-6</strain>
    </source>
</reference>
<accession>A0A5C2S956</accession>
<protein>
    <submittedName>
        <fullName evidence="4">Uncharacterized protein</fullName>
    </submittedName>
</protein>
<evidence type="ECO:0000256" key="2">
    <source>
        <dbReference type="SAM" id="MobiDB-lite"/>
    </source>
</evidence>
<dbReference type="Proteomes" id="UP000313359">
    <property type="component" value="Unassembled WGS sequence"/>
</dbReference>
<organism evidence="4 5">
    <name type="scientific">Lentinus tigrinus ALCF2SS1-6</name>
    <dbReference type="NCBI Taxonomy" id="1328759"/>
    <lineage>
        <taxon>Eukaryota</taxon>
        <taxon>Fungi</taxon>
        <taxon>Dikarya</taxon>
        <taxon>Basidiomycota</taxon>
        <taxon>Agaricomycotina</taxon>
        <taxon>Agaricomycetes</taxon>
        <taxon>Polyporales</taxon>
        <taxon>Polyporaceae</taxon>
        <taxon>Lentinus</taxon>
    </lineage>
</organism>
<feature type="region of interest" description="Disordered" evidence="2">
    <location>
        <begin position="149"/>
        <end position="173"/>
    </location>
</feature>
<keyword evidence="3" id="KW-0812">Transmembrane</keyword>
<proteinExistence type="predicted"/>
<name>A0A5C2S956_9APHY</name>
<evidence type="ECO:0000256" key="3">
    <source>
        <dbReference type="SAM" id="Phobius"/>
    </source>
</evidence>
<evidence type="ECO:0000256" key="1">
    <source>
        <dbReference type="SAM" id="Coils"/>
    </source>
</evidence>
<keyword evidence="1" id="KW-0175">Coiled coil</keyword>
<dbReference type="AlphaFoldDB" id="A0A5C2S956"/>
<evidence type="ECO:0000313" key="5">
    <source>
        <dbReference type="Proteomes" id="UP000313359"/>
    </source>
</evidence>
<feature type="compositionally biased region" description="Basic and acidic residues" evidence="2">
    <location>
        <begin position="149"/>
        <end position="161"/>
    </location>
</feature>
<gene>
    <name evidence="4" type="ORF">L227DRAFT_96114</name>
</gene>
<dbReference type="OrthoDB" id="2738570at2759"/>
<feature type="transmembrane region" description="Helical" evidence="3">
    <location>
        <begin position="182"/>
        <end position="206"/>
    </location>
</feature>
<keyword evidence="5" id="KW-1185">Reference proteome</keyword>
<keyword evidence="3" id="KW-0472">Membrane</keyword>
<keyword evidence="3" id="KW-1133">Transmembrane helix</keyword>
<evidence type="ECO:0000313" key="4">
    <source>
        <dbReference type="EMBL" id="RPD60240.1"/>
    </source>
</evidence>
<feature type="coiled-coil region" evidence="1">
    <location>
        <begin position="47"/>
        <end position="147"/>
    </location>
</feature>
<dbReference type="EMBL" id="ML122266">
    <property type="protein sequence ID" value="RPD60240.1"/>
    <property type="molecule type" value="Genomic_DNA"/>
</dbReference>